<feature type="compositionally biased region" description="Basic residues" evidence="2">
    <location>
        <begin position="170"/>
        <end position="181"/>
    </location>
</feature>
<comment type="caution">
    <text evidence="3">The sequence shown here is derived from an EMBL/GenBank/DDBJ whole genome shotgun (WGS) entry which is preliminary data.</text>
</comment>
<evidence type="ECO:0000313" key="4">
    <source>
        <dbReference type="Proteomes" id="UP001632037"/>
    </source>
</evidence>
<dbReference type="Proteomes" id="UP001632037">
    <property type="component" value="Unassembled WGS sequence"/>
</dbReference>
<organism evidence="3 4">
    <name type="scientific">Phytophthora oleae</name>
    <dbReference type="NCBI Taxonomy" id="2107226"/>
    <lineage>
        <taxon>Eukaryota</taxon>
        <taxon>Sar</taxon>
        <taxon>Stramenopiles</taxon>
        <taxon>Oomycota</taxon>
        <taxon>Peronosporomycetes</taxon>
        <taxon>Peronosporales</taxon>
        <taxon>Peronosporaceae</taxon>
        <taxon>Phytophthora</taxon>
    </lineage>
</organism>
<protein>
    <submittedName>
        <fullName evidence="3">Uncharacterized protein</fullName>
    </submittedName>
</protein>
<feature type="region of interest" description="Disordered" evidence="2">
    <location>
        <begin position="168"/>
        <end position="189"/>
    </location>
</feature>
<accession>A0ABD3FWB5</accession>
<feature type="coiled-coil region" evidence="1">
    <location>
        <begin position="100"/>
        <end position="151"/>
    </location>
</feature>
<gene>
    <name evidence="3" type="ORF">V7S43_004565</name>
</gene>
<evidence type="ECO:0000313" key="3">
    <source>
        <dbReference type="EMBL" id="KAL3670252.1"/>
    </source>
</evidence>
<proteinExistence type="predicted"/>
<dbReference type="AlphaFoldDB" id="A0ABD3FWB5"/>
<name>A0ABD3FWB5_9STRA</name>
<sequence>MTITFEDRATPEEAIDSCSTDVRLMQEKIKNNDKNVQREDMAKELKKLVAMRKELQAWEETGVQNGLFLLQSPPIRTLAQKTQHHDGIASKLLTFPNSLVQQTEDAEDELERRAAKVEDHVVETDEKLTTLETQVTQIERTKKALKYLEENETKEKVVETVVETETVVKSSKKKNKKKKKTEKTVRKGA</sequence>
<reference evidence="3 4" key="1">
    <citation type="submission" date="2024-09" db="EMBL/GenBank/DDBJ databases">
        <title>Genome sequencing and assembly of Phytophthora oleae, isolate VK10A, causative agent of rot of olive drupes.</title>
        <authorList>
            <person name="Conti Taguali S."/>
            <person name="Riolo M."/>
            <person name="La Spada F."/>
            <person name="Cacciola S.O."/>
            <person name="Dionisio G."/>
        </authorList>
    </citation>
    <scope>NUCLEOTIDE SEQUENCE [LARGE SCALE GENOMIC DNA]</scope>
    <source>
        <strain evidence="3 4">VK10A</strain>
    </source>
</reference>
<evidence type="ECO:0000256" key="2">
    <source>
        <dbReference type="SAM" id="MobiDB-lite"/>
    </source>
</evidence>
<dbReference type="EMBL" id="JBIMZQ010000007">
    <property type="protein sequence ID" value="KAL3670252.1"/>
    <property type="molecule type" value="Genomic_DNA"/>
</dbReference>
<keyword evidence="1" id="KW-0175">Coiled coil</keyword>
<keyword evidence="4" id="KW-1185">Reference proteome</keyword>
<evidence type="ECO:0000256" key="1">
    <source>
        <dbReference type="SAM" id="Coils"/>
    </source>
</evidence>